<protein>
    <submittedName>
        <fullName evidence="1">Uncharacterized protein</fullName>
    </submittedName>
</protein>
<gene>
    <name evidence="1" type="ORF">J5U46_00320</name>
</gene>
<dbReference type="AlphaFoldDB" id="A0AAW4JI35"/>
<evidence type="ECO:0000313" key="1">
    <source>
        <dbReference type="EMBL" id="MBO4138596.1"/>
    </source>
</evidence>
<dbReference type="EMBL" id="JAGFVQ010000001">
    <property type="protein sequence ID" value="MBO4138596.1"/>
    <property type="molecule type" value="Genomic_DNA"/>
</dbReference>
<sequence>MRLAMFGFPRRRPSVLAGVRFCDSCARVSTPAQRIDRLHDRARTAAYALTAPR</sequence>
<proteinExistence type="predicted"/>
<name>A0AAW4JI35_9ACTN</name>
<evidence type="ECO:0000313" key="2">
    <source>
        <dbReference type="Proteomes" id="UP000669887"/>
    </source>
</evidence>
<accession>A0AAW4JI35</accession>
<comment type="caution">
    <text evidence="1">The sequence shown here is derived from an EMBL/GenBank/DDBJ whole genome shotgun (WGS) entry which is preliminary data.</text>
</comment>
<organism evidence="1 2">
    <name type="scientific">Micromonospora tulbaghiae</name>
    <dbReference type="NCBI Taxonomy" id="479978"/>
    <lineage>
        <taxon>Bacteria</taxon>
        <taxon>Bacillati</taxon>
        <taxon>Actinomycetota</taxon>
        <taxon>Actinomycetes</taxon>
        <taxon>Micromonosporales</taxon>
        <taxon>Micromonosporaceae</taxon>
        <taxon>Micromonospora</taxon>
    </lineage>
</organism>
<reference evidence="1" key="1">
    <citation type="submission" date="2021-03" db="EMBL/GenBank/DDBJ databases">
        <title>X isolated from Micromonospora tulbaghiae.</title>
        <authorList>
            <person name="Stennett H.L."/>
        </authorList>
    </citation>
    <scope>NUCLEOTIDE SEQUENCE</scope>
    <source>
        <strain evidence="1">28M1-20</strain>
    </source>
</reference>
<dbReference type="GeneID" id="93473671"/>
<dbReference type="RefSeq" id="WP_175438665.1">
    <property type="nucleotide sequence ID" value="NZ_FMCQ01000002.1"/>
</dbReference>
<dbReference type="Proteomes" id="UP000669887">
    <property type="component" value="Unassembled WGS sequence"/>
</dbReference>